<organism evidence="1 2">
    <name type="scientific">Bradyrhizobium ottawaense</name>
    <dbReference type="NCBI Taxonomy" id="931866"/>
    <lineage>
        <taxon>Bacteria</taxon>
        <taxon>Pseudomonadati</taxon>
        <taxon>Pseudomonadota</taxon>
        <taxon>Alphaproteobacteria</taxon>
        <taxon>Hyphomicrobiales</taxon>
        <taxon>Nitrobacteraceae</taxon>
        <taxon>Bradyrhizobium</taxon>
    </lineage>
</organism>
<reference evidence="1 2" key="1">
    <citation type="submission" date="2024-07" db="EMBL/GenBank/DDBJ databases">
        <title>Genomic Encyclopedia of Type Strains, Phase V (KMG-V): Genome sequencing to study the core and pangenomes of soil and plant-associated prokaryotes.</title>
        <authorList>
            <person name="Whitman W."/>
        </authorList>
    </citation>
    <scope>NUCLEOTIDE SEQUENCE [LARGE SCALE GENOMIC DNA]</scope>
    <source>
        <strain evidence="1 2">USDA 152</strain>
    </source>
</reference>
<proteinExistence type="predicted"/>
<keyword evidence="2" id="KW-1185">Reference proteome</keyword>
<evidence type="ECO:0008006" key="3">
    <source>
        <dbReference type="Google" id="ProtNLM"/>
    </source>
</evidence>
<evidence type="ECO:0000313" key="2">
    <source>
        <dbReference type="Proteomes" id="UP001565369"/>
    </source>
</evidence>
<accession>A0ABV4FI13</accession>
<dbReference type="Proteomes" id="UP001565369">
    <property type="component" value="Unassembled WGS sequence"/>
</dbReference>
<sequence length="147" mass="16041">MHAHAIASSLSIGRFPDLLGRPPGAERSLDARFRSTIERSACYTNLSCKRPARPPSNPVLEATASGCKLPPGVDTRFQNLERKTSWLVFDISFTLHKDEWTVVVNGKHSAPCATQKEAFRAAVDAAHADGKAGHDAQVLVQRENHSI</sequence>
<dbReference type="EMBL" id="JBGBZJ010000001">
    <property type="protein sequence ID" value="MEY9451197.1"/>
    <property type="molecule type" value="Genomic_DNA"/>
</dbReference>
<gene>
    <name evidence="1" type="ORF">ABIG07_000145</name>
</gene>
<name>A0ABV4FI13_9BRAD</name>
<evidence type="ECO:0000313" key="1">
    <source>
        <dbReference type="EMBL" id="MEY9451197.1"/>
    </source>
</evidence>
<protein>
    <recommendedName>
        <fullName evidence="3">DUF2188 domain-containing protein</fullName>
    </recommendedName>
</protein>
<comment type="caution">
    <text evidence="1">The sequence shown here is derived from an EMBL/GenBank/DDBJ whole genome shotgun (WGS) entry which is preliminary data.</text>
</comment>